<dbReference type="Pfam" id="PF25967">
    <property type="entry name" value="RND-MFP_C"/>
    <property type="match status" value="1"/>
</dbReference>
<evidence type="ECO:0000259" key="5">
    <source>
        <dbReference type="Pfam" id="PF25917"/>
    </source>
</evidence>
<dbReference type="InterPro" id="IPR006143">
    <property type="entry name" value="RND_pump_MFP"/>
</dbReference>
<dbReference type="Proteomes" id="UP000722336">
    <property type="component" value="Unassembled WGS sequence"/>
</dbReference>
<accession>A0ABS6SF37</accession>
<gene>
    <name evidence="7" type="ORF">KCG44_07930</name>
</gene>
<comment type="subcellular location">
    <subcellularLocation>
        <location evidence="1">Cell envelope</location>
    </subcellularLocation>
</comment>
<evidence type="ECO:0000256" key="3">
    <source>
        <dbReference type="ARBA" id="ARBA00022448"/>
    </source>
</evidence>
<keyword evidence="8" id="KW-1185">Reference proteome</keyword>
<reference evidence="7 8" key="1">
    <citation type="submission" date="2021-04" db="EMBL/GenBank/DDBJ databases">
        <authorList>
            <person name="Pira H."/>
            <person name="Risdian C."/>
            <person name="Wink J."/>
        </authorList>
    </citation>
    <scope>NUCLEOTIDE SEQUENCE [LARGE SCALE GENOMIC DNA]</scope>
    <source>
        <strain evidence="7 8">WHA3</strain>
    </source>
</reference>
<dbReference type="PANTHER" id="PTHR30469">
    <property type="entry name" value="MULTIDRUG RESISTANCE PROTEIN MDTA"/>
    <property type="match status" value="1"/>
</dbReference>
<comment type="caution">
    <text evidence="7">The sequence shown here is derived from an EMBL/GenBank/DDBJ whole genome shotgun (WGS) entry which is preliminary data.</text>
</comment>
<dbReference type="InterPro" id="IPR058627">
    <property type="entry name" value="MdtA-like_C"/>
</dbReference>
<dbReference type="InterPro" id="IPR058625">
    <property type="entry name" value="MdtA-like_BSH"/>
</dbReference>
<dbReference type="RefSeq" id="WP_218445413.1">
    <property type="nucleotide sequence ID" value="NZ_JAGSPA010000002.1"/>
</dbReference>
<evidence type="ECO:0000313" key="7">
    <source>
        <dbReference type="EMBL" id="MBV7256713.1"/>
    </source>
</evidence>
<proteinExistence type="inferred from homology"/>
<evidence type="ECO:0000256" key="4">
    <source>
        <dbReference type="SAM" id="SignalP"/>
    </source>
</evidence>
<dbReference type="PANTHER" id="PTHR30469:SF15">
    <property type="entry name" value="HLYD FAMILY OF SECRETION PROTEINS"/>
    <property type="match status" value="1"/>
</dbReference>
<organism evidence="7 8">
    <name type="scientific">Pacificimonas pallii</name>
    <dbReference type="NCBI Taxonomy" id="2827236"/>
    <lineage>
        <taxon>Bacteria</taxon>
        <taxon>Pseudomonadati</taxon>
        <taxon>Pseudomonadota</taxon>
        <taxon>Alphaproteobacteria</taxon>
        <taxon>Sphingomonadales</taxon>
        <taxon>Sphingosinicellaceae</taxon>
        <taxon>Pacificimonas</taxon>
    </lineage>
</organism>
<dbReference type="EMBL" id="JAGSPA010000002">
    <property type="protein sequence ID" value="MBV7256713.1"/>
    <property type="molecule type" value="Genomic_DNA"/>
</dbReference>
<evidence type="ECO:0000256" key="1">
    <source>
        <dbReference type="ARBA" id="ARBA00004196"/>
    </source>
</evidence>
<name>A0ABS6SF37_9SPHN</name>
<evidence type="ECO:0000259" key="6">
    <source>
        <dbReference type="Pfam" id="PF25967"/>
    </source>
</evidence>
<comment type="similarity">
    <text evidence="2">Belongs to the membrane fusion protein (MFP) (TC 8.A.1) family.</text>
</comment>
<dbReference type="Pfam" id="PF25917">
    <property type="entry name" value="BSH_RND"/>
    <property type="match status" value="1"/>
</dbReference>
<evidence type="ECO:0000256" key="2">
    <source>
        <dbReference type="ARBA" id="ARBA00009477"/>
    </source>
</evidence>
<feature type="domain" description="Multidrug resistance protein MdtA-like barrel-sandwich hybrid" evidence="5">
    <location>
        <begin position="65"/>
        <end position="178"/>
    </location>
</feature>
<sequence length="342" mass="35546">MRASLAGLLLLAACSGDASEDENAAIALPPPVIKVAEVGNAAFRATTEVVGTVRLADEADLAFTTSGRIKSLTVRSGDRVSKGQLLAQLDMTTVSADVSAARAEQRRASRSLERSRKLFADGWVTQARLDEAVAAVQAADARVQSSGFAARTAKILAPADGVILDRRAEPGQTVAGGAPVLLFGSEARGYVLVAPLTDRLAADRRIGETASVSIPALGDTSIRAELVELSGRADGTTGTFDAEFRLGDHAGLRSGQVGRVRLSTQESSRAVTIPPGAIFAARAGEALVWVYDAATQTVVTRSIVPGPLSNDGVRVLSGLETGEFVVTAGLDDLQQDMKVRAN</sequence>
<feature type="chain" id="PRO_5046465381" evidence="4">
    <location>
        <begin position="19"/>
        <end position="342"/>
    </location>
</feature>
<evidence type="ECO:0000313" key="8">
    <source>
        <dbReference type="Proteomes" id="UP000722336"/>
    </source>
</evidence>
<feature type="signal peptide" evidence="4">
    <location>
        <begin position="1"/>
        <end position="18"/>
    </location>
</feature>
<keyword evidence="3" id="KW-0813">Transport</keyword>
<keyword evidence="4" id="KW-0732">Signal</keyword>
<feature type="domain" description="Multidrug resistance protein MdtA-like C-terminal permuted SH3" evidence="6">
    <location>
        <begin position="270"/>
        <end position="331"/>
    </location>
</feature>
<protein>
    <submittedName>
        <fullName evidence="7">Efflux RND transporter periplasmic adaptor subunit</fullName>
    </submittedName>
</protein>
<dbReference type="NCBIfam" id="TIGR01730">
    <property type="entry name" value="RND_mfp"/>
    <property type="match status" value="1"/>
</dbReference>